<evidence type="ECO:0000313" key="1">
    <source>
        <dbReference type="EMBL" id="ROR38135.1"/>
    </source>
</evidence>
<dbReference type="InterPro" id="IPR046342">
    <property type="entry name" value="CBS_dom_sf"/>
</dbReference>
<sequence length="153" mass="16559">MSPVTATEHPDLLLRHRRGLTVADAMEPWAHQIADESTVDRANDVLQGCSVDYLLVRDHDGRCEGVVTRAGLHSAPARTRHTEHSGRTTVGATAHQRGPFAWPTLGLPLAAVAMRVRRLTVWPVVDEDGYPLGVLTADRAAFLLAAPDGRTDG</sequence>
<dbReference type="AlphaFoldDB" id="A0A3N4RTT2"/>
<dbReference type="EMBL" id="RJVJ01000002">
    <property type="protein sequence ID" value="ROR38135.1"/>
    <property type="molecule type" value="Genomic_DNA"/>
</dbReference>
<keyword evidence="3" id="KW-1185">Reference proteome</keyword>
<protein>
    <recommendedName>
        <fullName evidence="5">CBS domain protein</fullName>
    </recommendedName>
</protein>
<proteinExistence type="predicted"/>
<dbReference type="SUPFAM" id="SSF54631">
    <property type="entry name" value="CBS-domain pair"/>
    <property type="match status" value="1"/>
</dbReference>
<dbReference type="Gene3D" id="3.10.580.10">
    <property type="entry name" value="CBS-domain"/>
    <property type="match status" value="1"/>
</dbReference>
<evidence type="ECO:0000313" key="2">
    <source>
        <dbReference type="EMBL" id="RPE31797.1"/>
    </source>
</evidence>
<dbReference type="EMBL" id="RKQG01000001">
    <property type="protein sequence ID" value="RPE31797.1"/>
    <property type="molecule type" value="Genomic_DNA"/>
</dbReference>
<reference evidence="3 4" key="1">
    <citation type="submission" date="2018-11" db="EMBL/GenBank/DDBJ databases">
        <title>Sequencing the genomes of 1000 actinobacteria strains.</title>
        <authorList>
            <person name="Klenk H.-P."/>
        </authorList>
    </citation>
    <scope>NUCLEOTIDE SEQUENCE [LARGE SCALE GENOMIC DNA]</scope>
    <source>
        <strain evidence="1 4">DSM 44780</strain>
        <strain evidence="2 3">DSM 44781</strain>
    </source>
</reference>
<accession>A0A3N4RTT2</accession>
<evidence type="ECO:0000313" key="4">
    <source>
        <dbReference type="Proteomes" id="UP000267408"/>
    </source>
</evidence>
<evidence type="ECO:0000313" key="3">
    <source>
        <dbReference type="Proteomes" id="UP000266906"/>
    </source>
</evidence>
<name>A0A3N4RTT2_9ACTN</name>
<accession>A0A8G1UCC9</accession>
<dbReference type="Proteomes" id="UP000266906">
    <property type="component" value="Unassembled WGS sequence"/>
</dbReference>
<comment type="caution">
    <text evidence="2">The sequence shown here is derived from an EMBL/GenBank/DDBJ whole genome shotgun (WGS) entry which is preliminary data.</text>
</comment>
<organism evidence="2 3">
    <name type="scientific">Kitasatospora cineracea</name>
    <dbReference type="NCBI Taxonomy" id="88074"/>
    <lineage>
        <taxon>Bacteria</taxon>
        <taxon>Bacillati</taxon>
        <taxon>Actinomycetota</taxon>
        <taxon>Actinomycetes</taxon>
        <taxon>Kitasatosporales</taxon>
        <taxon>Streptomycetaceae</taxon>
        <taxon>Kitasatospora</taxon>
    </lineage>
</organism>
<gene>
    <name evidence="2" type="ORF">EDD38_0027</name>
    <name evidence="1" type="ORF">EDD39_6303</name>
</gene>
<dbReference type="Proteomes" id="UP000267408">
    <property type="component" value="Unassembled WGS sequence"/>
</dbReference>
<evidence type="ECO:0008006" key="5">
    <source>
        <dbReference type="Google" id="ProtNLM"/>
    </source>
</evidence>